<dbReference type="AlphaFoldDB" id="A0A1V9XQH1"/>
<feature type="domain" description="Leucine zipper with capping helix" evidence="7">
    <location>
        <begin position="129"/>
        <end position="180"/>
    </location>
</feature>
<dbReference type="InParanoid" id="A0A1V9XQH1"/>
<protein>
    <submittedName>
        <fullName evidence="8">Meiotic nuclear division protein 1-like</fullName>
    </submittedName>
</protein>
<sequence length="181" mass="20785">VFQLKDVENIASKEKGVVSQAVKDILKSLVDDELVDSDKIGTSTYYWVFPSKALAERDARLANLRKRVTEAGEEYRQIQDDIAKKQKELESSKGVSPEMLATLAISKRSGQILTKELLCLKEKDPSASERLEDEVDRMRDTANRWTDNIFALRSWIRQRFKMSAADIERAFEIQSDLDYIH</sequence>
<comment type="similarity">
    <text evidence="2">Belongs to the MND1 family.</text>
</comment>
<accession>A0A1V9XQH1</accession>
<evidence type="ECO:0000313" key="8">
    <source>
        <dbReference type="EMBL" id="OQR75745.1"/>
    </source>
</evidence>
<dbReference type="GO" id="GO:0007131">
    <property type="term" value="P:reciprocal meiotic recombination"/>
    <property type="evidence" value="ECO:0007669"/>
    <property type="project" value="InterPro"/>
</dbReference>
<dbReference type="Pfam" id="PF03962">
    <property type="entry name" value="Mnd1"/>
    <property type="match status" value="1"/>
</dbReference>
<dbReference type="InterPro" id="IPR005647">
    <property type="entry name" value="Mnd1"/>
</dbReference>
<evidence type="ECO:0000259" key="6">
    <source>
        <dbReference type="Pfam" id="PF03962"/>
    </source>
</evidence>
<feature type="coiled-coil region" evidence="5">
    <location>
        <begin position="54"/>
        <end position="88"/>
    </location>
</feature>
<evidence type="ECO:0000313" key="9">
    <source>
        <dbReference type="Proteomes" id="UP000192247"/>
    </source>
</evidence>
<keyword evidence="9" id="KW-1185">Reference proteome</keyword>
<feature type="domain" description="Mnd1 HTH" evidence="6">
    <location>
        <begin position="1"/>
        <end position="50"/>
    </location>
</feature>
<evidence type="ECO:0000256" key="1">
    <source>
        <dbReference type="ARBA" id="ARBA00004123"/>
    </source>
</evidence>
<dbReference type="InterPro" id="IPR040661">
    <property type="entry name" value="LZ3wCH"/>
</dbReference>
<evidence type="ECO:0000256" key="4">
    <source>
        <dbReference type="ARBA" id="ARBA00023242"/>
    </source>
</evidence>
<feature type="non-terminal residue" evidence="8">
    <location>
        <position position="1"/>
    </location>
</feature>
<evidence type="ECO:0000256" key="3">
    <source>
        <dbReference type="ARBA" id="ARBA00023054"/>
    </source>
</evidence>
<evidence type="ECO:0000256" key="5">
    <source>
        <dbReference type="SAM" id="Coils"/>
    </source>
</evidence>
<dbReference type="InterPro" id="IPR040453">
    <property type="entry name" value="Mnd1_HTH"/>
</dbReference>
<dbReference type="STRING" id="418985.A0A1V9XQH1"/>
<dbReference type="Pfam" id="PF18517">
    <property type="entry name" value="LZ3wCH"/>
    <property type="match status" value="1"/>
</dbReference>
<dbReference type="OrthoDB" id="273345at2759"/>
<reference evidence="8 9" key="1">
    <citation type="journal article" date="2017" name="Gigascience">
        <title>Draft genome of the honey bee ectoparasitic mite, Tropilaelaps mercedesae, is shaped by the parasitic life history.</title>
        <authorList>
            <person name="Dong X."/>
            <person name="Armstrong S.D."/>
            <person name="Xia D."/>
            <person name="Makepeace B.L."/>
            <person name="Darby A.C."/>
            <person name="Kadowaki T."/>
        </authorList>
    </citation>
    <scope>NUCLEOTIDE SEQUENCE [LARGE SCALE GENOMIC DNA]</scope>
    <source>
        <strain evidence="8">Wuxi-XJTLU</strain>
    </source>
</reference>
<keyword evidence="3 5" id="KW-0175">Coiled coil</keyword>
<name>A0A1V9XQH1_9ACAR</name>
<dbReference type="Proteomes" id="UP000192247">
    <property type="component" value="Unassembled WGS sequence"/>
</dbReference>
<evidence type="ECO:0000256" key="2">
    <source>
        <dbReference type="ARBA" id="ARBA00005981"/>
    </source>
</evidence>
<dbReference type="PIRSF" id="PIRSF026991">
    <property type="entry name" value="Mnd1"/>
    <property type="match status" value="1"/>
</dbReference>
<comment type="caution">
    <text evidence="8">The sequence shown here is derived from an EMBL/GenBank/DDBJ whole genome shotgun (WGS) entry which is preliminary data.</text>
</comment>
<gene>
    <name evidence="8" type="ORF">BIW11_08224</name>
</gene>
<organism evidence="8 9">
    <name type="scientific">Tropilaelaps mercedesae</name>
    <dbReference type="NCBI Taxonomy" id="418985"/>
    <lineage>
        <taxon>Eukaryota</taxon>
        <taxon>Metazoa</taxon>
        <taxon>Ecdysozoa</taxon>
        <taxon>Arthropoda</taxon>
        <taxon>Chelicerata</taxon>
        <taxon>Arachnida</taxon>
        <taxon>Acari</taxon>
        <taxon>Parasitiformes</taxon>
        <taxon>Mesostigmata</taxon>
        <taxon>Gamasina</taxon>
        <taxon>Dermanyssoidea</taxon>
        <taxon>Laelapidae</taxon>
        <taxon>Tropilaelaps</taxon>
    </lineage>
</organism>
<dbReference type="EMBL" id="MNPL01005866">
    <property type="protein sequence ID" value="OQR75745.1"/>
    <property type="molecule type" value="Genomic_DNA"/>
</dbReference>
<proteinExistence type="inferred from homology"/>
<dbReference type="GO" id="GO:0003690">
    <property type="term" value="F:double-stranded DNA binding"/>
    <property type="evidence" value="ECO:0007669"/>
    <property type="project" value="InterPro"/>
</dbReference>
<keyword evidence="4" id="KW-0539">Nucleus</keyword>
<evidence type="ECO:0000259" key="7">
    <source>
        <dbReference type="Pfam" id="PF18517"/>
    </source>
</evidence>
<comment type="subcellular location">
    <subcellularLocation>
        <location evidence="1">Nucleus</location>
    </subcellularLocation>
</comment>
<dbReference type="GO" id="GO:0005634">
    <property type="term" value="C:nucleus"/>
    <property type="evidence" value="ECO:0007669"/>
    <property type="project" value="UniProtKB-SubCell"/>
</dbReference>